<evidence type="ECO:0000256" key="1">
    <source>
        <dbReference type="ARBA" id="ARBA00004123"/>
    </source>
</evidence>
<name>A0A0L9U419_PHAAN</name>
<dbReference type="Gene3D" id="3.40.50.150">
    <property type="entry name" value="Vaccinia Virus protein VP39"/>
    <property type="match status" value="1"/>
</dbReference>
<dbReference type="GO" id="GO:0032259">
    <property type="term" value="P:methylation"/>
    <property type="evidence" value="ECO:0007669"/>
    <property type="project" value="UniProtKB-KW"/>
</dbReference>
<feature type="compositionally biased region" description="Low complexity" evidence="15">
    <location>
        <begin position="280"/>
        <end position="290"/>
    </location>
</feature>
<keyword evidence="8 14" id="KW-0479">Metal-binding</keyword>
<evidence type="ECO:0000256" key="10">
    <source>
        <dbReference type="ARBA" id="ARBA00023038"/>
    </source>
</evidence>
<feature type="compositionally biased region" description="Basic and acidic residues" evidence="15">
    <location>
        <begin position="293"/>
        <end position="308"/>
    </location>
</feature>
<dbReference type="InterPro" id="IPR002052">
    <property type="entry name" value="DNA_methylase_N6_adenine_CS"/>
</dbReference>
<keyword evidence="13" id="KW-0539">Nucleus</keyword>
<dbReference type="PANTHER" id="PTHR45875">
    <property type="entry name" value="METHYLTRANSFERASE N6AMT1"/>
    <property type="match status" value="1"/>
</dbReference>
<accession>A0A0L9U419</accession>
<dbReference type="Proteomes" id="UP000053144">
    <property type="component" value="Chromosome 3"/>
</dbReference>
<evidence type="ECO:0000256" key="12">
    <source>
        <dbReference type="ARBA" id="ARBA00023212"/>
    </source>
</evidence>
<dbReference type="GO" id="GO:0005634">
    <property type="term" value="C:nucleus"/>
    <property type="evidence" value="ECO:0007669"/>
    <property type="project" value="UniProtKB-SubCell"/>
</dbReference>
<dbReference type="SMART" id="SM00132">
    <property type="entry name" value="LIM"/>
    <property type="match status" value="2"/>
</dbReference>
<dbReference type="PROSITE" id="PS50023">
    <property type="entry name" value="LIM_DOMAIN_2"/>
    <property type="match status" value="2"/>
</dbReference>
<keyword evidence="11" id="KW-0009">Actin-binding</keyword>
<feature type="region of interest" description="Disordered" evidence="15">
    <location>
        <begin position="584"/>
        <end position="617"/>
    </location>
</feature>
<dbReference type="PROSITE" id="PS00092">
    <property type="entry name" value="N6_MTASE"/>
    <property type="match status" value="1"/>
</dbReference>
<dbReference type="EMBL" id="CM003373">
    <property type="protein sequence ID" value="KOM37154.1"/>
    <property type="molecule type" value="Genomic_DNA"/>
</dbReference>
<evidence type="ECO:0000256" key="2">
    <source>
        <dbReference type="ARBA" id="ARBA00004245"/>
    </source>
</evidence>
<keyword evidence="12" id="KW-0206">Cytoskeleton</keyword>
<dbReference type="FunFam" id="3.40.50.150:FF:000077">
    <property type="entry name" value="HemK methyltransferase family member 2"/>
    <property type="match status" value="1"/>
</dbReference>
<evidence type="ECO:0000259" key="16">
    <source>
        <dbReference type="PROSITE" id="PS50023"/>
    </source>
</evidence>
<dbReference type="InterPro" id="IPR007848">
    <property type="entry name" value="Small_mtfrase_dom"/>
</dbReference>
<dbReference type="CDD" id="cd02440">
    <property type="entry name" value="AdoMet_MTases"/>
    <property type="match status" value="1"/>
</dbReference>
<keyword evidence="10 14" id="KW-0440">LIM domain</keyword>
<feature type="domain" description="LIM zinc-binding" evidence="16">
    <location>
        <begin position="513"/>
        <end position="573"/>
    </location>
</feature>
<dbReference type="PROSITE" id="PS00478">
    <property type="entry name" value="LIM_DOMAIN_1"/>
    <property type="match status" value="1"/>
</dbReference>
<dbReference type="GO" id="GO:0046872">
    <property type="term" value="F:metal ion binding"/>
    <property type="evidence" value="ECO:0007669"/>
    <property type="project" value="UniProtKB-KW"/>
</dbReference>
<evidence type="ECO:0000256" key="15">
    <source>
        <dbReference type="SAM" id="MobiDB-lite"/>
    </source>
</evidence>
<evidence type="ECO:0000256" key="11">
    <source>
        <dbReference type="ARBA" id="ARBA00023203"/>
    </source>
</evidence>
<evidence type="ECO:0000256" key="7">
    <source>
        <dbReference type="ARBA" id="ARBA00022691"/>
    </source>
</evidence>
<dbReference type="NCBIfam" id="TIGR00537">
    <property type="entry name" value="hemK_rel_arch"/>
    <property type="match status" value="1"/>
</dbReference>
<evidence type="ECO:0000256" key="4">
    <source>
        <dbReference type="ARBA" id="ARBA00011385"/>
    </source>
</evidence>
<keyword evidence="7" id="KW-0949">S-adenosyl-L-methionine</keyword>
<feature type="compositionally biased region" description="Polar residues" evidence="15">
    <location>
        <begin position="309"/>
        <end position="330"/>
    </location>
</feature>
<dbReference type="Gene3D" id="2.10.110.10">
    <property type="entry name" value="Cysteine Rich Protein"/>
    <property type="match status" value="2"/>
</dbReference>
<dbReference type="SUPFAM" id="SSF57716">
    <property type="entry name" value="Glucocorticoid receptor-like (DNA-binding domain)"/>
    <property type="match status" value="4"/>
</dbReference>
<dbReference type="CDD" id="cd09440">
    <property type="entry name" value="LIM1_SF3"/>
    <property type="match status" value="1"/>
</dbReference>
<dbReference type="GO" id="GO:0035657">
    <property type="term" value="C:eRF1 methyltransferase complex"/>
    <property type="evidence" value="ECO:0007669"/>
    <property type="project" value="TreeGrafter"/>
</dbReference>
<dbReference type="InterPro" id="IPR004557">
    <property type="entry name" value="PrmC-related"/>
</dbReference>
<evidence type="ECO:0000256" key="6">
    <source>
        <dbReference type="ARBA" id="ARBA00022679"/>
    </source>
</evidence>
<dbReference type="InterPro" id="IPR029063">
    <property type="entry name" value="SAM-dependent_MTases_sf"/>
</dbReference>
<dbReference type="GO" id="GO:0051015">
    <property type="term" value="F:actin filament binding"/>
    <property type="evidence" value="ECO:0007669"/>
    <property type="project" value="UniProtKB-ARBA"/>
</dbReference>
<keyword evidence="6" id="KW-0808">Transferase</keyword>
<dbReference type="GO" id="GO:0051017">
    <property type="term" value="P:actin filament bundle assembly"/>
    <property type="evidence" value="ECO:0007669"/>
    <property type="project" value="UniProtKB-ARBA"/>
</dbReference>
<comment type="subcellular location">
    <subcellularLocation>
        <location evidence="2">Cytoplasm</location>
        <location evidence="2">Cytoskeleton</location>
    </subcellularLocation>
    <subcellularLocation>
        <location evidence="1">Nucleus</location>
    </subcellularLocation>
</comment>
<evidence type="ECO:0000256" key="8">
    <source>
        <dbReference type="ARBA" id="ARBA00022723"/>
    </source>
</evidence>
<dbReference type="Gramene" id="KOM37154">
    <property type="protein sequence ID" value="KOM37154"/>
    <property type="gene ID" value="LR48_Vigan03g053500"/>
</dbReference>
<dbReference type="STRING" id="3914.A0A0L9U419"/>
<dbReference type="CDD" id="cd09441">
    <property type="entry name" value="LIM2_SF3"/>
    <property type="match status" value="1"/>
</dbReference>
<evidence type="ECO:0000256" key="3">
    <source>
        <dbReference type="ARBA" id="ARBA00006149"/>
    </source>
</evidence>
<evidence type="ECO:0000313" key="18">
    <source>
        <dbReference type="Proteomes" id="UP000053144"/>
    </source>
</evidence>
<feature type="domain" description="LIM zinc-binding" evidence="16">
    <location>
        <begin position="417"/>
        <end position="477"/>
    </location>
</feature>
<dbReference type="AlphaFoldDB" id="A0A0L9U419"/>
<dbReference type="GO" id="GO:0008757">
    <property type="term" value="F:S-adenosylmethionine-dependent methyltransferase activity"/>
    <property type="evidence" value="ECO:0007669"/>
    <property type="project" value="TreeGrafter"/>
</dbReference>
<evidence type="ECO:0000256" key="9">
    <source>
        <dbReference type="ARBA" id="ARBA00022833"/>
    </source>
</evidence>
<dbReference type="FunFam" id="2.10.110.10:FF:000002">
    <property type="entry name" value="LIM domain and actin-binding 1"/>
    <property type="match status" value="2"/>
</dbReference>
<comment type="similarity">
    <text evidence="3">Belongs to the eukaryotic/archaeal PrmC-related family.</text>
</comment>
<feature type="region of interest" description="Disordered" evidence="15">
    <location>
        <begin position="280"/>
        <end position="346"/>
    </location>
</feature>
<organism evidence="17 18">
    <name type="scientific">Phaseolus angularis</name>
    <name type="common">Azuki bean</name>
    <name type="synonym">Vigna angularis</name>
    <dbReference type="NCBI Taxonomy" id="3914"/>
    <lineage>
        <taxon>Eukaryota</taxon>
        <taxon>Viridiplantae</taxon>
        <taxon>Streptophyta</taxon>
        <taxon>Embryophyta</taxon>
        <taxon>Tracheophyta</taxon>
        <taxon>Spermatophyta</taxon>
        <taxon>Magnoliopsida</taxon>
        <taxon>eudicotyledons</taxon>
        <taxon>Gunneridae</taxon>
        <taxon>Pentapetalae</taxon>
        <taxon>rosids</taxon>
        <taxon>fabids</taxon>
        <taxon>Fabales</taxon>
        <taxon>Fabaceae</taxon>
        <taxon>Papilionoideae</taxon>
        <taxon>50 kb inversion clade</taxon>
        <taxon>NPAAA clade</taxon>
        <taxon>indigoferoid/millettioid clade</taxon>
        <taxon>Phaseoleae</taxon>
        <taxon>Vigna</taxon>
    </lineage>
</organism>
<evidence type="ECO:0000256" key="14">
    <source>
        <dbReference type="PROSITE-ProRule" id="PRU00125"/>
    </source>
</evidence>
<dbReference type="GO" id="GO:0003676">
    <property type="term" value="F:nucleic acid binding"/>
    <property type="evidence" value="ECO:0007669"/>
    <property type="project" value="InterPro"/>
</dbReference>
<proteinExistence type="inferred from homology"/>
<reference evidence="18" key="1">
    <citation type="journal article" date="2015" name="Proc. Natl. Acad. Sci. U.S.A.">
        <title>Genome sequencing of adzuki bean (Vigna angularis) provides insight into high starch and low fat accumulation and domestication.</title>
        <authorList>
            <person name="Yang K."/>
            <person name="Tian Z."/>
            <person name="Chen C."/>
            <person name="Luo L."/>
            <person name="Zhao B."/>
            <person name="Wang Z."/>
            <person name="Yu L."/>
            <person name="Li Y."/>
            <person name="Sun Y."/>
            <person name="Li W."/>
            <person name="Chen Y."/>
            <person name="Li Y."/>
            <person name="Zhang Y."/>
            <person name="Ai D."/>
            <person name="Zhao J."/>
            <person name="Shang C."/>
            <person name="Ma Y."/>
            <person name="Wu B."/>
            <person name="Wang M."/>
            <person name="Gao L."/>
            <person name="Sun D."/>
            <person name="Zhang P."/>
            <person name="Guo F."/>
            <person name="Wang W."/>
            <person name="Li Y."/>
            <person name="Wang J."/>
            <person name="Varshney R.K."/>
            <person name="Wang J."/>
            <person name="Ling H.Q."/>
            <person name="Wan P."/>
        </authorList>
    </citation>
    <scope>NUCLEOTIDE SEQUENCE</scope>
    <source>
        <strain evidence="18">cv. Jingnong 6</strain>
    </source>
</reference>
<dbReference type="InterPro" id="IPR001781">
    <property type="entry name" value="Znf_LIM"/>
</dbReference>
<keyword evidence="12" id="KW-0963">Cytoplasm</keyword>
<keyword evidence="9 14" id="KW-0862">Zinc</keyword>
<dbReference type="InterPro" id="IPR052190">
    <property type="entry name" value="Euk-Arch_PrmC-MTase"/>
</dbReference>
<evidence type="ECO:0000256" key="5">
    <source>
        <dbReference type="ARBA" id="ARBA00022603"/>
    </source>
</evidence>
<dbReference type="PANTHER" id="PTHR45875:SF1">
    <property type="entry name" value="METHYLTRANSFERASE N6AMT1"/>
    <property type="match status" value="1"/>
</dbReference>
<protein>
    <recommendedName>
        <fullName evidence="16">LIM zinc-binding domain-containing protein</fullName>
    </recommendedName>
</protein>
<sequence length="617" mass="68833">MSKLPVRAGFNKGHPCINAKVNTGKMASYKELPRTAQIRLVSSHQEVYEPCDDSFALVDALLADRSNLLEHHPSLCIEIGCGSGYVITSLALILGQEGYGVNYFATDINPHAVEVTRKTMEAHGVGAELVVTDIAAGLEERLAGLVDVMVVNPPYVPTPEDEVGVEGITSSWAGGENGRSVIDKILPVADRLLSEKGWLYMVTLTANNPSEICQQMRKKGYGSKIVVQRSTEEESLHIIKFWRDFDNGKDEANQSASGFIGSLLTHIPLFSFWRGTNSDNNASSNSSSPSAHIHTDDHCNDKDRRTKPDNTGNTQVSSLSQFQRTSNTERSALFRTRKDERNETENSPVGLGCYWDSVGLIEVVEDKSRHPKARISLLDFARFEIGKNRNTSQKIPEPCFASFLRRKAKMSFTGTLDKCKACDKTVYVVDLLTLEGTPYHKNCFRCSHCKGYLTMSTYSSMDGVLYCKPHFEQLFKESGNFSKNFQTARSSEKQNEMNKTPNRLSSMFSGTLDKCSVCSKTVYPLEKMTLEGECYHKTCFRCAHAGCHLTHSSYASLDGVLYCRHHFQQLFMEKGNYHHVLQAAANRKNATPPPEPAEEEEPPKPEEAEQEETEEKS</sequence>
<evidence type="ECO:0000313" key="17">
    <source>
        <dbReference type="EMBL" id="KOM37154.1"/>
    </source>
</evidence>
<feature type="compositionally biased region" description="Acidic residues" evidence="15">
    <location>
        <begin position="608"/>
        <end position="617"/>
    </location>
</feature>
<dbReference type="Pfam" id="PF05175">
    <property type="entry name" value="MTS"/>
    <property type="match status" value="1"/>
</dbReference>
<dbReference type="SUPFAM" id="SSF53335">
    <property type="entry name" value="S-adenosyl-L-methionine-dependent methyltransferases"/>
    <property type="match status" value="1"/>
</dbReference>
<keyword evidence="5" id="KW-0489">Methyltransferase</keyword>
<dbReference type="GO" id="GO:0005856">
    <property type="term" value="C:cytoskeleton"/>
    <property type="evidence" value="ECO:0007669"/>
    <property type="project" value="UniProtKB-SubCell"/>
</dbReference>
<dbReference type="GO" id="GO:0008276">
    <property type="term" value="F:protein methyltransferase activity"/>
    <property type="evidence" value="ECO:0007669"/>
    <property type="project" value="TreeGrafter"/>
</dbReference>
<comment type="subunit">
    <text evidence="4">Interacts with F-actin.</text>
</comment>
<gene>
    <name evidence="17" type="ORF">LR48_Vigan03g053500</name>
</gene>
<dbReference type="Pfam" id="PF00412">
    <property type="entry name" value="LIM"/>
    <property type="match status" value="2"/>
</dbReference>
<evidence type="ECO:0000256" key="13">
    <source>
        <dbReference type="ARBA" id="ARBA00023242"/>
    </source>
</evidence>